<dbReference type="Proteomes" id="UP001235840">
    <property type="component" value="Unassembled WGS sequence"/>
</dbReference>
<feature type="domain" description="YqbQ/XkdQ" evidence="1">
    <location>
        <begin position="48"/>
        <end position="362"/>
    </location>
</feature>
<name>A0ABT9W0D3_9BACI</name>
<accession>A0ABT9W0D3</accession>
<dbReference type="SUPFAM" id="SSF69279">
    <property type="entry name" value="Phage tail proteins"/>
    <property type="match status" value="1"/>
</dbReference>
<keyword evidence="3" id="KW-1185">Reference proteome</keyword>
<evidence type="ECO:0000313" key="2">
    <source>
        <dbReference type="EMBL" id="MDQ0166564.1"/>
    </source>
</evidence>
<comment type="caution">
    <text evidence="2">The sequence shown here is derived from an EMBL/GenBank/DDBJ whole genome shotgun (WGS) entry which is preliminary data.</text>
</comment>
<dbReference type="Pfam" id="PF24032">
    <property type="entry name" value="YQBQ"/>
    <property type="match status" value="1"/>
</dbReference>
<dbReference type="InterPro" id="IPR056937">
    <property type="entry name" value="YqbQ/XkdQ"/>
</dbReference>
<evidence type="ECO:0000259" key="1">
    <source>
        <dbReference type="Pfam" id="PF24032"/>
    </source>
</evidence>
<dbReference type="RefSeq" id="WP_307394867.1">
    <property type="nucleotide sequence ID" value="NZ_BAAADK010000045.1"/>
</dbReference>
<evidence type="ECO:0000313" key="3">
    <source>
        <dbReference type="Proteomes" id="UP001235840"/>
    </source>
</evidence>
<organism evidence="2 3">
    <name type="scientific">Caldalkalibacillus horti</name>
    <dbReference type="NCBI Taxonomy" id="77523"/>
    <lineage>
        <taxon>Bacteria</taxon>
        <taxon>Bacillati</taxon>
        <taxon>Bacillota</taxon>
        <taxon>Bacilli</taxon>
        <taxon>Bacillales</taxon>
        <taxon>Bacillaceae</taxon>
        <taxon>Caldalkalibacillus</taxon>
    </lineage>
</organism>
<reference evidence="2 3" key="1">
    <citation type="submission" date="2023-07" db="EMBL/GenBank/DDBJ databases">
        <title>Genomic Encyclopedia of Type Strains, Phase IV (KMG-IV): sequencing the most valuable type-strain genomes for metagenomic binning, comparative biology and taxonomic classification.</title>
        <authorList>
            <person name="Goeker M."/>
        </authorList>
    </citation>
    <scope>NUCLEOTIDE SEQUENCE [LARGE SCALE GENOMIC DNA]</scope>
    <source>
        <strain evidence="2 3">DSM 12751</strain>
    </source>
</reference>
<protein>
    <submittedName>
        <fullName evidence="2">Phage protein D</fullName>
    </submittedName>
</protein>
<sequence>MSNLKLSTKTYSFQQLEEKYRGFLAPAFQILVEGSNIQLEGMVLSNVKVSTSIQATADTFSFTVSNAFDFGKREFDSSWINKYFSPTKSVEIKMGYVDRFETVMEGIITKISYEYPKNGHPSIHVTGMDLSFLMMRGKKIKSWSDKSYSEIVTEIGGDYSLKLDVDSCPKTNSHHVQNFKDNFNFIKGLAKEVNYDFSIVGRTLYFKKPLTQAASVIELEWGKHLHSFSATHDISQQVSKVHVYGTNHKSKEVYSGEAAQINKLGSNAKTGADLMRSFGTNADDYNKEELQSAEEAKLRAEAILNETAMNLVQGNGECIGLPEIQAGRYLKLAKLGRHLSQPYHILTVTHSIGKTGYTTSFTFRGNAI</sequence>
<proteinExistence type="predicted"/>
<gene>
    <name evidence="2" type="ORF">J2S11_002468</name>
</gene>
<dbReference type="EMBL" id="JAUSTY010000009">
    <property type="protein sequence ID" value="MDQ0166564.1"/>
    <property type="molecule type" value="Genomic_DNA"/>
</dbReference>